<dbReference type="Gene3D" id="1.25.40.10">
    <property type="entry name" value="Tetratricopeptide repeat domain"/>
    <property type="match status" value="1"/>
</dbReference>
<sequence length="258" mass="30250">MSEFDVSSALKSLKNDYTEETASEFIESLLYNPSELSDEDHDIIDQLQSSFLRTAAQIFVEDLAYDFNTLVNYWEAFIGQLTEEQSSKLLEFALEQTDVDFVEDFIIGYRKFYVNPNESITFFNKLDANEFHEIKFFIGRCYEALEDYENAIVYYQRYLNHPYFEAEENLEQASINSFYINHTIATLYYKLGNMKKVVEVANNIIEPIGFTQYLENFTSPEDSEIKSFLIDYANALEETNETEKAISLRDKINEFYSI</sequence>
<evidence type="ECO:0000313" key="1">
    <source>
        <dbReference type="EMBL" id="MBF0596066.1"/>
    </source>
</evidence>
<organism evidence="1 2">
    <name type="scientific">Faecalibacter rhinopitheci</name>
    <dbReference type="NCBI Taxonomy" id="2779678"/>
    <lineage>
        <taxon>Bacteria</taxon>
        <taxon>Pseudomonadati</taxon>
        <taxon>Bacteroidota</taxon>
        <taxon>Flavobacteriia</taxon>
        <taxon>Flavobacteriales</taxon>
        <taxon>Weeksellaceae</taxon>
        <taxon>Faecalibacter</taxon>
    </lineage>
</organism>
<accession>A0A8J7FT95</accession>
<comment type="caution">
    <text evidence="1">The sequence shown here is derived from an EMBL/GenBank/DDBJ whole genome shotgun (WGS) entry which is preliminary data.</text>
</comment>
<dbReference type="EMBL" id="JADGIK010000001">
    <property type="protein sequence ID" value="MBF0596066.1"/>
    <property type="molecule type" value="Genomic_DNA"/>
</dbReference>
<reference evidence="1" key="1">
    <citation type="submission" date="2020-10" db="EMBL/GenBank/DDBJ databases">
        <authorList>
            <person name="Lu T."/>
            <person name="Wang Q."/>
            <person name="Han X."/>
        </authorList>
    </citation>
    <scope>NUCLEOTIDE SEQUENCE</scope>
    <source>
        <strain evidence="1">WQ 117</strain>
    </source>
</reference>
<gene>
    <name evidence="1" type="ORF">IM532_01070</name>
</gene>
<dbReference type="Proteomes" id="UP000608754">
    <property type="component" value="Unassembled WGS sequence"/>
</dbReference>
<proteinExistence type="predicted"/>
<dbReference type="RefSeq" id="WP_194181597.1">
    <property type="nucleotide sequence ID" value="NZ_JADGIK010000001.1"/>
</dbReference>
<dbReference type="AlphaFoldDB" id="A0A8J7FT95"/>
<dbReference type="InterPro" id="IPR011990">
    <property type="entry name" value="TPR-like_helical_dom_sf"/>
</dbReference>
<evidence type="ECO:0008006" key="3">
    <source>
        <dbReference type="Google" id="ProtNLM"/>
    </source>
</evidence>
<keyword evidence="2" id="KW-1185">Reference proteome</keyword>
<name>A0A8J7FT95_9FLAO</name>
<protein>
    <recommendedName>
        <fullName evidence="3">Tetratricopeptide repeat protein</fullName>
    </recommendedName>
</protein>
<evidence type="ECO:0000313" key="2">
    <source>
        <dbReference type="Proteomes" id="UP000608754"/>
    </source>
</evidence>
<dbReference type="SUPFAM" id="SSF81901">
    <property type="entry name" value="HCP-like"/>
    <property type="match status" value="1"/>
</dbReference>